<reference evidence="1" key="1">
    <citation type="submission" date="2021-03" db="EMBL/GenBank/DDBJ databases">
        <title>Complete Genome of Pseudoalteromonas xiamenensis STKMTI.2, a new potential marine bacterium producing anti-Vibrio compounds.</title>
        <authorList>
            <person name="Handayani D.P."/>
            <person name="Isnansetyo A."/>
            <person name="Istiqomah I."/>
            <person name="Jumina J."/>
        </authorList>
    </citation>
    <scope>NUCLEOTIDE SEQUENCE</scope>
    <source>
        <strain evidence="1">STKMTI.2</strain>
    </source>
</reference>
<organism evidence="1 2">
    <name type="scientific">Pseudoalteromonas xiamenensis</name>
    <dbReference type="NCBI Taxonomy" id="882626"/>
    <lineage>
        <taxon>Bacteria</taxon>
        <taxon>Pseudomonadati</taxon>
        <taxon>Pseudomonadota</taxon>
        <taxon>Gammaproteobacteria</taxon>
        <taxon>Alteromonadales</taxon>
        <taxon>Pseudoalteromonadaceae</taxon>
        <taxon>Pseudoalteromonas</taxon>
    </lineage>
</organism>
<keyword evidence="2" id="KW-1185">Reference proteome</keyword>
<dbReference type="KEGG" id="pxi:J5O05_02160"/>
<dbReference type="AlphaFoldDB" id="A0A975DII1"/>
<proteinExistence type="predicted"/>
<dbReference type="Gene3D" id="2.40.400.10">
    <property type="entry name" value="Acetoacetate decarboxylase-like"/>
    <property type="match status" value="1"/>
</dbReference>
<protein>
    <submittedName>
        <fullName evidence="1">Acetoacetate decarboxylase</fullName>
    </submittedName>
</protein>
<sequence>MSENPPFQYQHFLGNPVAKPPCRMLNALMYGFFVKGDLDVIQRYIDNTLNVVQSPDFEFKAMSDNLMLTFTDIENIASKTPPFSNYGWMQETDIIFWLPVAQVDKVDNRITRLYWFPAFITVNNINALINGRETWGYNKYLCRYEMPNLSQVPTRFSLSLETFQPFTPETKMDWHTLLEIDRIEGDESWFSEIADLGAHIADFLHDANKQVDVSLAFLKQLLSGFVHPQMDQILFKQFPDGEGKNAVYQAVMHSPSDVKRVHKLGLLKHDFNLTVNQVDAYPLKDMFGVQLGTQKLDFGFYVLMDFDQQSAKEIIERGI</sequence>
<dbReference type="EMBL" id="CP072133">
    <property type="protein sequence ID" value="QTH71780.1"/>
    <property type="molecule type" value="Genomic_DNA"/>
</dbReference>
<accession>A0A975DII1</accession>
<dbReference type="RefSeq" id="WP_208843404.1">
    <property type="nucleotide sequence ID" value="NZ_CP072133.1"/>
</dbReference>
<dbReference type="Proteomes" id="UP000664904">
    <property type="component" value="Chromosome"/>
</dbReference>
<evidence type="ECO:0000313" key="1">
    <source>
        <dbReference type="EMBL" id="QTH71780.1"/>
    </source>
</evidence>
<name>A0A975DII1_9GAMM</name>
<dbReference type="InterPro" id="IPR023375">
    <property type="entry name" value="ADC_dom_sf"/>
</dbReference>
<dbReference type="SUPFAM" id="SSF160104">
    <property type="entry name" value="Acetoacetate decarboxylase-like"/>
    <property type="match status" value="1"/>
</dbReference>
<gene>
    <name evidence="1" type="ORF">J5O05_02160</name>
</gene>
<evidence type="ECO:0000313" key="2">
    <source>
        <dbReference type="Proteomes" id="UP000664904"/>
    </source>
</evidence>